<organism evidence="2 3">
    <name type="scientific">Amycolatopsis minnesotensis</name>
    <dbReference type="NCBI Taxonomy" id="337894"/>
    <lineage>
        <taxon>Bacteria</taxon>
        <taxon>Bacillati</taxon>
        <taxon>Actinomycetota</taxon>
        <taxon>Actinomycetes</taxon>
        <taxon>Pseudonocardiales</taxon>
        <taxon>Pseudonocardiaceae</taxon>
        <taxon>Amycolatopsis</taxon>
    </lineage>
</organism>
<accession>A0ABP5DVF4</accession>
<reference evidence="3" key="1">
    <citation type="journal article" date="2019" name="Int. J. Syst. Evol. Microbiol.">
        <title>The Global Catalogue of Microorganisms (GCM) 10K type strain sequencing project: providing services to taxonomists for standard genome sequencing and annotation.</title>
        <authorList>
            <consortium name="The Broad Institute Genomics Platform"/>
            <consortium name="The Broad Institute Genome Sequencing Center for Infectious Disease"/>
            <person name="Wu L."/>
            <person name="Ma J."/>
        </authorList>
    </citation>
    <scope>NUCLEOTIDE SEQUENCE [LARGE SCALE GENOMIC DNA]</scope>
    <source>
        <strain evidence="3">JCM 14545</strain>
    </source>
</reference>
<gene>
    <name evidence="2" type="ORF">GCM10009754_73570</name>
</gene>
<protein>
    <recommendedName>
        <fullName evidence="4">PE family protein</fullName>
    </recommendedName>
</protein>
<evidence type="ECO:0008006" key="4">
    <source>
        <dbReference type="Google" id="ProtNLM"/>
    </source>
</evidence>
<keyword evidence="3" id="KW-1185">Reference proteome</keyword>
<feature type="region of interest" description="Disordered" evidence="1">
    <location>
        <begin position="87"/>
        <end position="109"/>
    </location>
</feature>
<proteinExistence type="predicted"/>
<name>A0ABP5DVF4_9PSEU</name>
<sequence>MTDIDVEPDRVLEVAKIVEDQANALQARLSVHLDALHIDPPARDVVSGAAVSAWNDLVADGDASYARRVREYVQNLRDLAGQLREASHRYVASDEEKAESLRDRRVQPN</sequence>
<dbReference type="Pfam" id="PF10824">
    <property type="entry name" value="T7SS_ESX_EspC"/>
    <property type="match status" value="1"/>
</dbReference>
<evidence type="ECO:0000313" key="3">
    <source>
        <dbReference type="Proteomes" id="UP001501116"/>
    </source>
</evidence>
<evidence type="ECO:0000256" key="1">
    <source>
        <dbReference type="SAM" id="MobiDB-lite"/>
    </source>
</evidence>
<dbReference type="Proteomes" id="UP001501116">
    <property type="component" value="Unassembled WGS sequence"/>
</dbReference>
<comment type="caution">
    <text evidence="2">The sequence shown here is derived from an EMBL/GenBank/DDBJ whole genome shotgun (WGS) entry which is preliminary data.</text>
</comment>
<dbReference type="InterPro" id="IPR022536">
    <property type="entry name" value="EspC"/>
</dbReference>
<evidence type="ECO:0000313" key="2">
    <source>
        <dbReference type="EMBL" id="GAA1985240.1"/>
    </source>
</evidence>
<dbReference type="EMBL" id="BAAANN010000041">
    <property type="protein sequence ID" value="GAA1985240.1"/>
    <property type="molecule type" value="Genomic_DNA"/>
</dbReference>